<keyword evidence="3" id="KW-1185">Reference proteome</keyword>
<dbReference type="Proteomes" id="UP001501047">
    <property type="component" value="Unassembled WGS sequence"/>
</dbReference>
<accession>A0ABN1KG44</accession>
<proteinExistence type="predicted"/>
<dbReference type="EMBL" id="BAAACI010000001">
    <property type="protein sequence ID" value="GAA0765226.1"/>
    <property type="molecule type" value="Genomic_DNA"/>
</dbReference>
<reference evidence="2 3" key="1">
    <citation type="journal article" date="2019" name="Int. J. Syst. Evol. Microbiol.">
        <title>The Global Catalogue of Microorganisms (GCM) 10K type strain sequencing project: providing services to taxonomists for standard genome sequencing and annotation.</title>
        <authorList>
            <consortium name="The Broad Institute Genomics Platform"/>
            <consortium name="The Broad Institute Genome Sequencing Center for Infectious Disease"/>
            <person name="Wu L."/>
            <person name="Ma J."/>
        </authorList>
    </citation>
    <scope>NUCLEOTIDE SEQUENCE [LARGE SCALE GENOMIC DNA]</scope>
    <source>
        <strain evidence="2 3">JCM 1417</strain>
    </source>
</reference>
<dbReference type="InterPro" id="IPR027417">
    <property type="entry name" value="P-loop_NTPase"/>
</dbReference>
<name>A0ABN1KG44_CLOSU</name>
<evidence type="ECO:0000259" key="1">
    <source>
        <dbReference type="Pfam" id="PF05272"/>
    </source>
</evidence>
<dbReference type="SUPFAM" id="SSF52540">
    <property type="entry name" value="P-loop containing nucleoside triphosphate hydrolases"/>
    <property type="match status" value="1"/>
</dbReference>
<gene>
    <name evidence="2" type="ORF">GCM10008908_01440</name>
</gene>
<protein>
    <recommendedName>
        <fullName evidence="1">Virulence-associated protein E-like domain-containing protein</fullName>
    </recommendedName>
</protein>
<dbReference type="InterPro" id="IPR007936">
    <property type="entry name" value="VapE-like_dom"/>
</dbReference>
<organism evidence="2 3">
    <name type="scientific">Clostridium subterminale</name>
    <dbReference type="NCBI Taxonomy" id="1550"/>
    <lineage>
        <taxon>Bacteria</taxon>
        <taxon>Bacillati</taxon>
        <taxon>Bacillota</taxon>
        <taxon>Clostridia</taxon>
        <taxon>Eubacteriales</taxon>
        <taxon>Clostridiaceae</taxon>
        <taxon>Clostridium</taxon>
    </lineage>
</organism>
<dbReference type="Pfam" id="PF05272">
    <property type="entry name" value="VapE-like_dom"/>
    <property type="match status" value="1"/>
</dbReference>
<dbReference type="PANTHER" id="PTHR34985:SF1">
    <property type="entry name" value="SLR0554 PROTEIN"/>
    <property type="match status" value="1"/>
</dbReference>
<comment type="caution">
    <text evidence="2">The sequence shown here is derived from an EMBL/GenBank/DDBJ whole genome shotgun (WGS) entry which is preliminary data.</text>
</comment>
<dbReference type="PANTHER" id="PTHR34985">
    <property type="entry name" value="SLR0554 PROTEIN"/>
    <property type="match status" value="1"/>
</dbReference>
<feature type="domain" description="Virulence-associated protein E-like" evidence="1">
    <location>
        <begin position="581"/>
        <end position="798"/>
    </location>
</feature>
<evidence type="ECO:0000313" key="2">
    <source>
        <dbReference type="EMBL" id="GAA0765226.1"/>
    </source>
</evidence>
<sequence>MKENNIQGSLKYEGSLTLAVGKSRRDKQWNNVDVTWSQLIEKLSSTIYTSETLEEYRNAPKDLQDNIKDVGGFVGGSLKDGRRTKTSVMDRQLLTLDCDYATSYLWDTLDMLFDFAAVIYSTHKHCTEKPRFRLVIPLNRKVTPEEYEAIGRKVARDIGMDYFDDSTYEPSRLMYWPSTSSDGVFVFHYKDAPWLDADEVLNTYENWKDRSSWPESSRVKKDRRALANRQGSPREKAGIIGAFCRSYTTIQVIEKFLNHIYIPTIDKDRYTYIKGSTSGGLVIYQQGDFAYSYHSTDPISGLLCNAFDLMRIHSFGHLDEGVPEGTPSINLPSYKAMIEFARNDNEVKLTIGKERLLQAKMDFKVEEELYDHRDGGSYDKKEDTYNNEEVKYFYDNKAEETPYNKEEINSYNNKEAIAMDKKVRRNDLKENSEVKVFLDNQMTNKDIVDFPENHKKVVNKNISEIALSEEPNHWMQHLEVDKLGQYKSTIENIGLILENDENLKGKIALNEFSHRTVIKGNLPWHRLCNKKEGDQWKDSDDSALRHYIEKVYRITSPMKINDGLLIVEEKNKFHPIRDYFNSLVWDGVKRVDNLFIDYLGANDDSYTRMVTRKALVAGVARIFNPGVKFDYMLVLVGKQGVGKSHILSLLGQNWYSDSFNTVQGKEAYEQLQDAWIIEMAELTAAKKAETEAVKHFISKREDIYRVAYGKRVTKFPRQCIFFGTTNEMDFLKDKTGNRRFWPVMVDKNRIKKDLWRDDIKDEIHQIWAEAVELWKKGEGLFLEIELERQAVKIQEQHTERSSIEGLIHEYLEMPLPENWDDLDVAARRSYIHGNNFIEEELPTKKRDKVCAMEIWVELLQGDPKHMKPMNSREINDVLRVLEDWEPHNMGTGKLRFGKNYGSQRAFVRKNNDENS</sequence>
<dbReference type="RefSeq" id="WP_343822704.1">
    <property type="nucleotide sequence ID" value="NZ_BAAACI010000001.1"/>
</dbReference>
<evidence type="ECO:0000313" key="3">
    <source>
        <dbReference type="Proteomes" id="UP001501047"/>
    </source>
</evidence>